<dbReference type="GeneID" id="92988664"/>
<dbReference type="RefSeq" id="WP_007752603.1">
    <property type="nucleotide sequence ID" value="NZ_JADOZO010000458.1"/>
</dbReference>
<comment type="caution">
    <text evidence="1">The sequence shown here is derived from an EMBL/GenBank/DDBJ whole genome shotgun (WGS) entry which is preliminary data.</text>
</comment>
<gene>
    <name evidence="2" type="ORF">F2Z09_09935</name>
    <name evidence="1" type="ORF">F2Z22_11270</name>
</gene>
<dbReference type="AlphaFoldDB" id="A0A7J4YNI9"/>
<dbReference type="Proteomes" id="UP000440198">
    <property type="component" value="Unassembled WGS sequence"/>
</dbReference>
<protein>
    <submittedName>
        <fullName evidence="1">Molecular chaperone GrpE</fullName>
    </submittedName>
</protein>
<keyword evidence="4" id="KW-1185">Reference proteome</keyword>
<evidence type="ECO:0000313" key="3">
    <source>
        <dbReference type="Proteomes" id="UP000421791"/>
    </source>
</evidence>
<evidence type="ECO:0000313" key="2">
    <source>
        <dbReference type="EMBL" id="KAA5257901.1"/>
    </source>
</evidence>
<organism evidence="1 3">
    <name type="scientific">Bacteroides finegoldii</name>
    <dbReference type="NCBI Taxonomy" id="338188"/>
    <lineage>
        <taxon>Bacteria</taxon>
        <taxon>Pseudomonadati</taxon>
        <taxon>Bacteroidota</taxon>
        <taxon>Bacteroidia</taxon>
        <taxon>Bacteroidales</taxon>
        <taxon>Bacteroidaceae</taxon>
        <taxon>Bacteroides</taxon>
    </lineage>
</organism>
<dbReference type="EMBL" id="VWAG01000014">
    <property type="protein sequence ID" value="KAA5257901.1"/>
    <property type="molecule type" value="Genomic_DNA"/>
</dbReference>
<accession>A0A7J4YNI9</accession>
<dbReference type="EMBL" id="VWAK01000016">
    <property type="protein sequence ID" value="KAA5230061.1"/>
    <property type="molecule type" value="Genomic_DNA"/>
</dbReference>
<name>A0A7J4YNI9_9BACE</name>
<evidence type="ECO:0000313" key="4">
    <source>
        <dbReference type="Proteomes" id="UP000440198"/>
    </source>
</evidence>
<evidence type="ECO:0000313" key="1">
    <source>
        <dbReference type="EMBL" id="KAA5230061.1"/>
    </source>
</evidence>
<reference evidence="3 4" key="1">
    <citation type="journal article" date="2019" name="Nat. Med.">
        <title>A library of human gut bacterial isolates paired with longitudinal multiomics data enables mechanistic microbiome research.</title>
        <authorList>
            <person name="Poyet M."/>
            <person name="Groussin M."/>
            <person name="Gibbons S.M."/>
            <person name="Avila-Pacheco J."/>
            <person name="Jiang X."/>
            <person name="Kearney S.M."/>
            <person name="Perrotta A.R."/>
            <person name="Berdy B."/>
            <person name="Zhao S."/>
            <person name="Lieberman T.D."/>
            <person name="Swanson P.K."/>
            <person name="Smith M."/>
            <person name="Roesemann S."/>
            <person name="Alexander J.E."/>
            <person name="Rich S.A."/>
            <person name="Livny J."/>
            <person name="Vlamakis H."/>
            <person name="Clish C."/>
            <person name="Bullock K."/>
            <person name="Deik A."/>
            <person name="Scott J."/>
            <person name="Pierce K.A."/>
            <person name="Xavier R.J."/>
            <person name="Alm E.J."/>
        </authorList>
    </citation>
    <scope>NUCLEOTIDE SEQUENCE [LARGE SCALE GENOMIC DNA]</scope>
    <source>
        <strain evidence="2 4">BIOML-A2</strain>
        <strain evidence="1 3">BIOML-A6</strain>
    </source>
</reference>
<sequence>MEDKNLLEKGGDFLLENSGRALLLGKDPISVGLGVATATTQVIVGGALKGTGKLVKMFMDKKKK</sequence>
<proteinExistence type="predicted"/>
<dbReference type="Proteomes" id="UP000421791">
    <property type="component" value="Unassembled WGS sequence"/>
</dbReference>